<protein>
    <recommendedName>
        <fullName evidence="5">Methyltransferase</fullName>
        <ecNumber evidence="5">2.1.1.-</ecNumber>
    </recommendedName>
</protein>
<dbReference type="OrthoDB" id="9800801at2"/>
<dbReference type="PATRIC" id="fig|1046596.6.peg.2206"/>
<dbReference type="EMBL" id="AYYH01000006">
    <property type="protein sequence ID" value="KRN10859.1"/>
    <property type="molecule type" value="Genomic_DNA"/>
</dbReference>
<name>A0A0R2E6C5_9LACO</name>
<comment type="caution">
    <text evidence="7">The sequence shown here is derived from an EMBL/GenBank/DDBJ whole genome shotgun (WGS) entry which is preliminary data.</text>
</comment>
<dbReference type="SUPFAM" id="SSF53335">
    <property type="entry name" value="S-adenosyl-L-methionine-dependent methyltransferases"/>
    <property type="match status" value="1"/>
</dbReference>
<evidence type="ECO:0000259" key="6">
    <source>
        <dbReference type="Pfam" id="PF01555"/>
    </source>
</evidence>
<dbReference type="InterPro" id="IPR029063">
    <property type="entry name" value="SAM-dependent_MTases_sf"/>
</dbReference>
<keyword evidence="8" id="KW-1185">Reference proteome</keyword>
<dbReference type="GO" id="GO:0032259">
    <property type="term" value="P:methylation"/>
    <property type="evidence" value="ECO:0007669"/>
    <property type="project" value="UniProtKB-KW"/>
</dbReference>
<dbReference type="GO" id="GO:0009307">
    <property type="term" value="P:DNA restriction-modification system"/>
    <property type="evidence" value="ECO:0007669"/>
    <property type="project" value="UniProtKB-KW"/>
</dbReference>
<gene>
    <name evidence="7" type="ORF">FD00_GL002102</name>
</gene>
<dbReference type="AlphaFoldDB" id="A0A0R2E6C5"/>
<evidence type="ECO:0000313" key="7">
    <source>
        <dbReference type="EMBL" id="KRN10859.1"/>
    </source>
</evidence>
<dbReference type="Pfam" id="PF01555">
    <property type="entry name" value="N6_N4_Mtase"/>
    <property type="match status" value="1"/>
</dbReference>
<dbReference type="GO" id="GO:0008170">
    <property type="term" value="F:N-methyltransferase activity"/>
    <property type="evidence" value="ECO:0007669"/>
    <property type="project" value="InterPro"/>
</dbReference>
<dbReference type="RefSeq" id="WP_010078336.1">
    <property type="nucleotide sequence ID" value="NZ_AYYH01000006.1"/>
</dbReference>
<dbReference type="Gene3D" id="3.40.50.150">
    <property type="entry name" value="Vaccinia Virus protein VP39"/>
    <property type="match status" value="1"/>
</dbReference>
<dbReference type="GO" id="GO:0009007">
    <property type="term" value="F:site-specific DNA-methyltransferase (adenine-specific) activity"/>
    <property type="evidence" value="ECO:0007669"/>
    <property type="project" value="TreeGrafter"/>
</dbReference>
<evidence type="ECO:0000256" key="5">
    <source>
        <dbReference type="RuleBase" id="RU362026"/>
    </source>
</evidence>
<evidence type="ECO:0000256" key="4">
    <source>
        <dbReference type="ARBA" id="ARBA00022747"/>
    </source>
</evidence>
<evidence type="ECO:0000256" key="3">
    <source>
        <dbReference type="ARBA" id="ARBA00022679"/>
    </source>
</evidence>
<dbReference type="EC" id="2.1.1.-" evidence="5"/>
<dbReference type="PANTHER" id="PTHR13370:SF3">
    <property type="entry name" value="TRNA (GUANINE(10)-N2)-METHYLTRANSFERASE HOMOLOG"/>
    <property type="match status" value="1"/>
</dbReference>
<dbReference type="InterPro" id="IPR002052">
    <property type="entry name" value="DNA_methylase_N6_adenine_CS"/>
</dbReference>
<organism evidence="7 8">
    <name type="scientific">Liquorilactobacillus mali KCTC 3596 = DSM 20444</name>
    <dbReference type="NCBI Taxonomy" id="1046596"/>
    <lineage>
        <taxon>Bacteria</taxon>
        <taxon>Bacillati</taxon>
        <taxon>Bacillota</taxon>
        <taxon>Bacilli</taxon>
        <taxon>Lactobacillales</taxon>
        <taxon>Lactobacillaceae</taxon>
        <taxon>Liquorilactobacillus</taxon>
    </lineage>
</organism>
<feature type="domain" description="DNA methylase N-4/N-6" evidence="6">
    <location>
        <begin position="23"/>
        <end position="219"/>
    </location>
</feature>
<keyword evidence="4" id="KW-0680">Restriction system</keyword>
<dbReference type="GO" id="GO:0005737">
    <property type="term" value="C:cytoplasm"/>
    <property type="evidence" value="ECO:0007669"/>
    <property type="project" value="TreeGrafter"/>
</dbReference>
<dbReference type="GO" id="GO:0003677">
    <property type="term" value="F:DNA binding"/>
    <property type="evidence" value="ECO:0007669"/>
    <property type="project" value="InterPro"/>
</dbReference>
<dbReference type="InterPro" id="IPR002941">
    <property type="entry name" value="DNA_methylase_N4/N6"/>
</dbReference>
<dbReference type="Proteomes" id="UP000050898">
    <property type="component" value="Unassembled WGS sequence"/>
</dbReference>
<reference evidence="7 8" key="1">
    <citation type="journal article" date="2015" name="Genome Announc.">
        <title>Expanding the biotechnology potential of lactobacilli through comparative genomics of 213 strains and associated genera.</title>
        <authorList>
            <person name="Sun Z."/>
            <person name="Harris H.M."/>
            <person name="McCann A."/>
            <person name="Guo C."/>
            <person name="Argimon S."/>
            <person name="Zhang W."/>
            <person name="Yang X."/>
            <person name="Jeffery I.B."/>
            <person name="Cooney J.C."/>
            <person name="Kagawa T.F."/>
            <person name="Liu W."/>
            <person name="Song Y."/>
            <person name="Salvetti E."/>
            <person name="Wrobel A."/>
            <person name="Rasinkangas P."/>
            <person name="Parkhill J."/>
            <person name="Rea M.C."/>
            <person name="O'Sullivan O."/>
            <person name="Ritari J."/>
            <person name="Douillard F.P."/>
            <person name="Paul Ross R."/>
            <person name="Yang R."/>
            <person name="Briner A.E."/>
            <person name="Felis G.E."/>
            <person name="de Vos W.M."/>
            <person name="Barrangou R."/>
            <person name="Klaenhammer T.R."/>
            <person name="Caufield P.W."/>
            <person name="Cui Y."/>
            <person name="Zhang H."/>
            <person name="O'Toole P.W."/>
        </authorList>
    </citation>
    <scope>NUCLEOTIDE SEQUENCE [LARGE SCALE GENOMIC DNA]</scope>
    <source>
        <strain evidence="7 8">DSM 20444</strain>
    </source>
</reference>
<evidence type="ECO:0000313" key="8">
    <source>
        <dbReference type="Proteomes" id="UP000050898"/>
    </source>
</evidence>
<accession>A0A0R2E6C5</accession>
<dbReference type="PANTHER" id="PTHR13370">
    <property type="entry name" value="RNA METHYLASE-RELATED"/>
    <property type="match status" value="1"/>
</dbReference>
<dbReference type="InterPro" id="IPR001091">
    <property type="entry name" value="RM_Methyltransferase"/>
</dbReference>
<evidence type="ECO:0000256" key="1">
    <source>
        <dbReference type="ARBA" id="ARBA00006594"/>
    </source>
</evidence>
<evidence type="ECO:0000256" key="2">
    <source>
        <dbReference type="ARBA" id="ARBA00022603"/>
    </source>
</evidence>
<dbReference type="PROSITE" id="PS00092">
    <property type="entry name" value="N6_MTASE"/>
    <property type="match status" value="1"/>
</dbReference>
<proteinExistence type="inferred from homology"/>
<keyword evidence="3" id="KW-0808">Transferase</keyword>
<sequence>MSKYALQNGDCLVAMKKIPNESIDLVLTDPPYNIAKDNNFDTMGRSSIDFGTWDHDADILTWISDAARTLKRGGTLIVFNDWKNLGDIAKELEKSGLIVKDLIRWEKTNPMPRNRDRRYIVDYEFAIVAIKKGKWTFNRQSDKYDRSELRYPIVSGKNKFHPTQKPVELMEELILRHSNENDIVLDCFMGSGSTGIAALNLKRRFIGIELNEEYFDVAKTRIENKFDIKKEKSQCKTLSK</sequence>
<keyword evidence="2 7" id="KW-0489">Methyltransferase</keyword>
<dbReference type="PRINTS" id="PR00508">
    <property type="entry name" value="S21N4MTFRASE"/>
</dbReference>
<comment type="similarity">
    <text evidence="1 5">Belongs to the N(4)/N(6)-methyltransferase family.</text>
</comment>